<dbReference type="Pfam" id="PF00990">
    <property type="entry name" value="GGDEF"/>
    <property type="match status" value="1"/>
</dbReference>
<sequence length="324" mass="36457">MNGMPTWSGPEVKSREAQLEQQLARVRAELANLRQENRHLLEKLNAALDGTGICLWQGLVQSGELTVFNLQNFEQGQMAPHFDLWQAKLHPDDKAPALARYFGHLDGLYPSYEAKYRTLGPHGEITWLWDRGRVVEWDAQGRPYRIMGSHIDITEQMAQQAQLEEQAQLDQLTGLYNRHTFTRLTRQRLALGGRGALLFIDLDDFKAINDRFGHPCGDAVLSQVGQWLCCRLPTGSLYGRYGGDEFVAYVPGLTPPQAEALLSRLLAERPQYPTELGDCRPVGLSIGGCCWQQAPGFEQALASADRAMYQAKQQGKRGFWLDCL</sequence>
<dbReference type="EMBL" id="BAABFC010000014">
    <property type="protein sequence ID" value="GAA4500520.1"/>
    <property type="molecule type" value="Genomic_DNA"/>
</dbReference>
<name>A0ABP8QEA1_9GAMM</name>
<dbReference type="InterPro" id="IPR000160">
    <property type="entry name" value="GGDEF_dom"/>
</dbReference>
<dbReference type="Pfam" id="PF08447">
    <property type="entry name" value="PAS_3"/>
    <property type="match status" value="1"/>
</dbReference>
<dbReference type="Gene3D" id="3.30.70.270">
    <property type="match status" value="1"/>
</dbReference>
<protein>
    <submittedName>
        <fullName evidence="4">Sensor domain-containing diguanylate cyclase</fullName>
    </submittedName>
</protein>
<evidence type="ECO:0000259" key="2">
    <source>
        <dbReference type="PROSITE" id="PS50113"/>
    </source>
</evidence>
<dbReference type="PROSITE" id="PS50887">
    <property type="entry name" value="GGDEF"/>
    <property type="match status" value="1"/>
</dbReference>
<dbReference type="PANTHER" id="PTHR46663:SF4">
    <property type="entry name" value="DIGUANYLATE CYCLASE DGCT-RELATED"/>
    <property type="match status" value="1"/>
</dbReference>
<evidence type="ECO:0000259" key="3">
    <source>
        <dbReference type="PROSITE" id="PS50887"/>
    </source>
</evidence>
<accession>A0ABP8QEA1</accession>
<dbReference type="PANTHER" id="PTHR46663">
    <property type="entry name" value="DIGUANYLATE CYCLASE DGCT-RELATED"/>
    <property type="match status" value="1"/>
</dbReference>
<dbReference type="InterPro" id="IPR001610">
    <property type="entry name" value="PAC"/>
</dbReference>
<dbReference type="InterPro" id="IPR035965">
    <property type="entry name" value="PAS-like_dom_sf"/>
</dbReference>
<feature type="coiled-coil region" evidence="1">
    <location>
        <begin position="16"/>
        <end position="50"/>
    </location>
</feature>
<gene>
    <name evidence="4" type="ORF">GCM10023095_22450</name>
</gene>
<keyword evidence="5" id="KW-1185">Reference proteome</keyword>
<proteinExistence type="predicted"/>
<dbReference type="InterPro" id="IPR052163">
    <property type="entry name" value="DGC-Regulatory_Protein"/>
</dbReference>
<dbReference type="SMART" id="SM00267">
    <property type="entry name" value="GGDEF"/>
    <property type="match status" value="1"/>
</dbReference>
<dbReference type="Proteomes" id="UP001501321">
    <property type="component" value="Unassembled WGS sequence"/>
</dbReference>
<reference evidence="5" key="1">
    <citation type="journal article" date="2019" name="Int. J. Syst. Evol. Microbiol.">
        <title>The Global Catalogue of Microorganisms (GCM) 10K type strain sequencing project: providing services to taxonomists for standard genome sequencing and annotation.</title>
        <authorList>
            <consortium name="The Broad Institute Genomics Platform"/>
            <consortium name="The Broad Institute Genome Sequencing Center for Infectious Disease"/>
            <person name="Wu L."/>
            <person name="Ma J."/>
        </authorList>
    </citation>
    <scope>NUCLEOTIDE SEQUENCE [LARGE SCALE GENOMIC DNA]</scope>
    <source>
        <strain evidence="5">JCM 32226</strain>
    </source>
</reference>
<evidence type="ECO:0000313" key="4">
    <source>
        <dbReference type="EMBL" id="GAA4500520.1"/>
    </source>
</evidence>
<dbReference type="InterPro" id="IPR043128">
    <property type="entry name" value="Rev_trsase/Diguanyl_cyclase"/>
</dbReference>
<dbReference type="CDD" id="cd01949">
    <property type="entry name" value="GGDEF"/>
    <property type="match status" value="1"/>
</dbReference>
<keyword evidence="1" id="KW-0175">Coiled coil</keyword>
<dbReference type="SUPFAM" id="SSF55073">
    <property type="entry name" value="Nucleotide cyclase"/>
    <property type="match status" value="1"/>
</dbReference>
<dbReference type="InterPro" id="IPR013655">
    <property type="entry name" value="PAS_fold_3"/>
</dbReference>
<dbReference type="InterPro" id="IPR000700">
    <property type="entry name" value="PAS-assoc_C"/>
</dbReference>
<evidence type="ECO:0000313" key="5">
    <source>
        <dbReference type="Proteomes" id="UP001501321"/>
    </source>
</evidence>
<dbReference type="SUPFAM" id="SSF55785">
    <property type="entry name" value="PYP-like sensor domain (PAS domain)"/>
    <property type="match status" value="1"/>
</dbReference>
<feature type="domain" description="GGDEF" evidence="3">
    <location>
        <begin position="193"/>
        <end position="324"/>
    </location>
</feature>
<comment type="caution">
    <text evidence="4">The sequence shown here is derived from an EMBL/GenBank/DDBJ whole genome shotgun (WGS) entry which is preliminary data.</text>
</comment>
<organism evidence="4 5">
    <name type="scientific">Pseudaeromonas paramecii</name>
    <dbReference type="NCBI Taxonomy" id="2138166"/>
    <lineage>
        <taxon>Bacteria</taxon>
        <taxon>Pseudomonadati</taxon>
        <taxon>Pseudomonadota</taxon>
        <taxon>Gammaproteobacteria</taxon>
        <taxon>Aeromonadales</taxon>
        <taxon>Aeromonadaceae</taxon>
        <taxon>Pseudaeromonas</taxon>
    </lineage>
</organism>
<evidence type="ECO:0000256" key="1">
    <source>
        <dbReference type="SAM" id="Coils"/>
    </source>
</evidence>
<dbReference type="PROSITE" id="PS50113">
    <property type="entry name" value="PAC"/>
    <property type="match status" value="1"/>
</dbReference>
<dbReference type="InterPro" id="IPR029787">
    <property type="entry name" value="Nucleotide_cyclase"/>
</dbReference>
<dbReference type="Gene3D" id="3.30.450.20">
    <property type="entry name" value="PAS domain"/>
    <property type="match status" value="1"/>
</dbReference>
<feature type="domain" description="PAC" evidence="2">
    <location>
        <begin position="112"/>
        <end position="165"/>
    </location>
</feature>
<dbReference type="SMART" id="SM00086">
    <property type="entry name" value="PAC"/>
    <property type="match status" value="1"/>
</dbReference>
<dbReference type="NCBIfam" id="TIGR00254">
    <property type="entry name" value="GGDEF"/>
    <property type="match status" value="1"/>
</dbReference>